<dbReference type="AlphaFoldDB" id="A0AA40A5K2"/>
<keyword evidence="4" id="KW-1185">Reference proteome</keyword>
<dbReference type="GO" id="GO:0016787">
    <property type="term" value="F:hydrolase activity"/>
    <property type="evidence" value="ECO:0007669"/>
    <property type="project" value="UniProtKB-KW"/>
</dbReference>
<dbReference type="Pfam" id="PF00135">
    <property type="entry name" value="COesterase"/>
    <property type="match status" value="1"/>
</dbReference>
<organism evidence="3 4">
    <name type="scientific">Lasiosphaeria miniovina</name>
    <dbReference type="NCBI Taxonomy" id="1954250"/>
    <lineage>
        <taxon>Eukaryota</taxon>
        <taxon>Fungi</taxon>
        <taxon>Dikarya</taxon>
        <taxon>Ascomycota</taxon>
        <taxon>Pezizomycotina</taxon>
        <taxon>Sordariomycetes</taxon>
        <taxon>Sordariomycetidae</taxon>
        <taxon>Sordariales</taxon>
        <taxon>Lasiosphaeriaceae</taxon>
        <taxon>Lasiosphaeria</taxon>
    </lineage>
</organism>
<dbReference type="InterPro" id="IPR050309">
    <property type="entry name" value="Type-B_Carboxylest/Lipase"/>
</dbReference>
<comment type="caution">
    <text evidence="3">The sequence shown here is derived from an EMBL/GenBank/DDBJ whole genome shotgun (WGS) entry which is preliminary data.</text>
</comment>
<keyword evidence="1" id="KW-0732">Signal</keyword>
<sequence>MPSLPRPPLFFFFLSLLILFQLSFVVSLPLGVSFQTQTALPILTLPYGSYRASSYRASSDIYVFKNIRFAAPPVGNLRWAKPAPPSNNATVQDGSYGPKCVQSAVSGMSVIGTGNTSPIGAAINQFLGGIPVPLFSGGSEDCLFLDVYVPGKALKNTSLKLPVVVWIYGGAYVFGSKDTMQPQLPFYDGSGMMGQSNNNMIFVAMNYRLGAFGFLAGTTMERDGLPNAGLWDQRAAFQWVRDHISLVGGDPTRITAMGESAGAGSIVHHLVAQGGGLDPLFSKAILQSPAFQPQWDRAGAVEATFNTFAGLAGCVGKGLTCLRAADSATLVKANTALNVKPSSGSFSIGPAADGSFIRQLPVLELSSGHFWPVESLVLSHVADEASLFVNKSIQTDAAFSTYIDSSFPNYARTAGVNAQIEAFYPPMSGSNNSKQPKYPSQTARAAAFLRDGCFTCNVRYITEAIGDSKVWNMQYSVWPGIHGTDLVPTFFSTAFTADTFLADLAVLMAPVLGALVSGISNGMQSYFASYITTGDPNTNRKIWNVPPTVKWNHPVSGGSKGSGGGAEQIAGVVDVGNWGFGTVSDSQNQKAPCNFWRDLSAAVTALGGYAPPGAVVSQGLVKVSVDPNANYRGGNK</sequence>
<dbReference type="PROSITE" id="PS00941">
    <property type="entry name" value="CARBOXYLESTERASE_B_2"/>
    <property type="match status" value="1"/>
</dbReference>
<evidence type="ECO:0000313" key="3">
    <source>
        <dbReference type="EMBL" id="KAK0709751.1"/>
    </source>
</evidence>
<dbReference type="Gene3D" id="3.40.50.1820">
    <property type="entry name" value="alpha/beta hydrolase"/>
    <property type="match status" value="1"/>
</dbReference>
<dbReference type="InterPro" id="IPR019819">
    <property type="entry name" value="Carboxylesterase_B_CS"/>
</dbReference>
<evidence type="ECO:0000313" key="4">
    <source>
        <dbReference type="Proteomes" id="UP001172101"/>
    </source>
</evidence>
<proteinExistence type="predicted"/>
<gene>
    <name evidence="3" type="ORF">B0T26DRAFT_653610</name>
</gene>
<accession>A0AA40A5K2</accession>
<dbReference type="GeneID" id="85321743"/>
<feature type="domain" description="Carboxylesterase type B" evidence="2">
    <location>
        <begin position="43"/>
        <end position="544"/>
    </location>
</feature>
<feature type="signal peptide" evidence="1">
    <location>
        <begin position="1"/>
        <end position="27"/>
    </location>
</feature>
<name>A0AA40A5K2_9PEZI</name>
<dbReference type="Proteomes" id="UP001172101">
    <property type="component" value="Unassembled WGS sequence"/>
</dbReference>
<dbReference type="SUPFAM" id="SSF53474">
    <property type="entry name" value="alpha/beta-Hydrolases"/>
    <property type="match status" value="1"/>
</dbReference>
<evidence type="ECO:0000256" key="1">
    <source>
        <dbReference type="SAM" id="SignalP"/>
    </source>
</evidence>
<protein>
    <submittedName>
        <fullName evidence="3">Alpha/Beta hydrolase protein</fullName>
    </submittedName>
</protein>
<reference evidence="3" key="1">
    <citation type="submission" date="2023-06" db="EMBL/GenBank/DDBJ databases">
        <title>Genome-scale phylogeny and comparative genomics of the fungal order Sordariales.</title>
        <authorList>
            <consortium name="Lawrence Berkeley National Laboratory"/>
            <person name="Hensen N."/>
            <person name="Bonometti L."/>
            <person name="Westerberg I."/>
            <person name="Brannstrom I.O."/>
            <person name="Guillou S."/>
            <person name="Cros-Aarteil S."/>
            <person name="Calhoun S."/>
            <person name="Haridas S."/>
            <person name="Kuo A."/>
            <person name="Mondo S."/>
            <person name="Pangilinan J."/>
            <person name="Riley R."/>
            <person name="LaButti K."/>
            <person name="Andreopoulos B."/>
            <person name="Lipzen A."/>
            <person name="Chen C."/>
            <person name="Yanf M."/>
            <person name="Daum C."/>
            <person name="Ng V."/>
            <person name="Clum A."/>
            <person name="Steindorff A."/>
            <person name="Ohm R."/>
            <person name="Martin F."/>
            <person name="Silar P."/>
            <person name="Natvig D."/>
            <person name="Lalanne C."/>
            <person name="Gautier V."/>
            <person name="Ament-velasquez S.L."/>
            <person name="Kruys A."/>
            <person name="Hutchinson M.I."/>
            <person name="Powell A.J."/>
            <person name="Barry K."/>
            <person name="Miller A.N."/>
            <person name="Grigoriev I.V."/>
            <person name="Debuchy R."/>
            <person name="Gladieux P."/>
            <person name="Thoren M.H."/>
            <person name="Johannesson H."/>
        </authorList>
    </citation>
    <scope>NUCLEOTIDE SEQUENCE</scope>
    <source>
        <strain evidence="3">SMH2392-1A</strain>
    </source>
</reference>
<feature type="chain" id="PRO_5041446879" evidence="1">
    <location>
        <begin position="28"/>
        <end position="636"/>
    </location>
</feature>
<dbReference type="EMBL" id="JAUIRO010000006">
    <property type="protein sequence ID" value="KAK0709751.1"/>
    <property type="molecule type" value="Genomic_DNA"/>
</dbReference>
<keyword evidence="3" id="KW-0378">Hydrolase</keyword>
<dbReference type="PANTHER" id="PTHR11559">
    <property type="entry name" value="CARBOXYLESTERASE"/>
    <property type="match status" value="1"/>
</dbReference>
<dbReference type="InterPro" id="IPR029058">
    <property type="entry name" value="AB_hydrolase_fold"/>
</dbReference>
<evidence type="ECO:0000259" key="2">
    <source>
        <dbReference type="Pfam" id="PF00135"/>
    </source>
</evidence>
<dbReference type="InterPro" id="IPR002018">
    <property type="entry name" value="CarbesteraseB"/>
</dbReference>
<dbReference type="RefSeq" id="XP_060293055.1">
    <property type="nucleotide sequence ID" value="XM_060438473.1"/>
</dbReference>